<reference evidence="4" key="1">
    <citation type="submission" date="2016-02" db="EMBL/GenBank/DDBJ databases">
        <title>Draft genome sequence of Microdochium bolleyi, a fungal endophyte of beachgrass.</title>
        <authorList>
            <consortium name="DOE Joint Genome Institute"/>
            <person name="David A.S."/>
            <person name="May G."/>
            <person name="Haridas S."/>
            <person name="Lim J."/>
            <person name="Wang M."/>
            <person name="Labutti K."/>
            <person name="Lipzen A."/>
            <person name="Barry K."/>
            <person name="Grigoriev I.V."/>
        </authorList>
    </citation>
    <scope>NUCLEOTIDE SEQUENCE [LARGE SCALE GENOMIC DNA]</scope>
    <source>
        <strain evidence="4">J235TASD1</strain>
    </source>
</reference>
<name>A0A136IYJ3_9PEZI</name>
<dbReference type="InterPro" id="IPR001623">
    <property type="entry name" value="DnaJ_domain"/>
</dbReference>
<evidence type="ECO:0000259" key="2">
    <source>
        <dbReference type="PROSITE" id="PS50076"/>
    </source>
</evidence>
<dbReference type="AlphaFoldDB" id="A0A136IYJ3"/>
<dbReference type="PANTHER" id="PTHR24074">
    <property type="entry name" value="CO-CHAPERONE PROTEIN DJLA"/>
    <property type="match status" value="1"/>
</dbReference>
<dbReference type="Gene3D" id="1.10.287.110">
    <property type="entry name" value="DnaJ domain"/>
    <property type="match status" value="1"/>
</dbReference>
<dbReference type="InterPro" id="IPR018253">
    <property type="entry name" value="DnaJ_domain_CS"/>
</dbReference>
<sequence length="305" mass="33916">MTPKTSIPVLGLASQAHLFLLTPVPIVPWLAPRSIASPCSASVPRRYATISEPSGSSCSSHNWPKSGKPSPYEIFGQHRHAPYSKAKFYELVKIYHPDTAPQGPSDSAVSLAVRLERYRLIVAANNILSDPVKRQSYDRFGLGWDGPAGMDSAGHGSASNRSWRNEPGNASMNATWEDWERWYAERDGRGPGGGAYAKQQPVYMPNGMFVFVLCLLVMVGSVGQARRASTSTVNLVEMREQNHMAISDSMHKRQTDQVMLNRHERVEHFLRQREGWRLTEADLRAHARHNRDHGHDHPTGSGSGK</sequence>
<evidence type="ECO:0000313" key="4">
    <source>
        <dbReference type="Proteomes" id="UP000070501"/>
    </source>
</evidence>
<protein>
    <recommendedName>
        <fullName evidence="2">J domain-containing protein</fullName>
    </recommendedName>
</protein>
<dbReference type="CDD" id="cd06257">
    <property type="entry name" value="DnaJ"/>
    <property type="match status" value="1"/>
</dbReference>
<dbReference type="OrthoDB" id="445556at2759"/>
<dbReference type="Proteomes" id="UP000070501">
    <property type="component" value="Unassembled WGS sequence"/>
</dbReference>
<keyword evidence="1" id="KW-1133">Transmembrane helix</keyword>
<dbReference type="EMBL" id="KQ964253">
    <property type="protein sequence ID" value="KXJ90013.1"/>
    <property type="molecule type" value="Genomic_DNA"/>
</dbReference>
<dbReference type="PROSITE" id="PS00636">
    <property type="entry name" value="DNAJ_1"/>
    <property type="match status" value="1"/>
</dbReference>
<dbReference type="SUPFAM" id="SSF46565">
    <property type="entry name" value="Chaperone J-domain"/>
    <property type="match status" value="1"/>
</dbReference>
<evidence type="ECO:0000313" key="3">
    <source>
        <dbReference type="EMBL" id="KXJ90013.1"/>
    </source>
</evidence>
<dbReference type="InterPro" id="IPR036869">
    <property type="entry name" value="J_dom_sf"/>
</dbReference>
<dbReference type="InParanoid" id="A0A136IYJ3"/>
<feature type="transmembrane region" description="Helical" evidence="1">
    <location>
        <begin position="203"/>
        <end position="222"/>
    </location>
</feature>
<keyword evidence="4" id="KW-1185">Reference proteome</keyword>
<keyword evidence="1" id="KW-0812">Transmembrane</keyword>
<keyword evidence="1" id="KW-0472">Membrane</keyword>
<organism evidence="3 4">
    <name type="scientific">Microdochium bolleyi</name>
    <dbReference type="NCBI Taxonomy" id="196109"/>
    <lineage>
        <taxon>Eukaryota</taxon>
        <taxon>Fungi</taxon>
        <taxon>Dikarya</taxon>
        <taxon>Ascomycota</taxon>
        <taxon>Pezizomycotina</taxon>
        <taxon>Sordariomycetes</taxon>
        <taxon>Xylariomycetidae</taxon>
        <taxon>Xylariales</taxon>
        <taxon>Microdochiaceae</taxon>
        <taxon>Microdochium</taxon>
    </lineage>
</organism>
<feature type="domain" description="J" evidence="2">
    <location>
        <begin position="70"/>
        <end position="141"/>
    </location>
</feature>
<dbReference type="InterPro" id="IPR050817">
    <property type="entry name" value="DjlA_DnaK_co-chaperone"/>
</dbReference>
<dbReference type="Pfam" id="PF00226">
    <property type="entry name" value="DnaJ"/>
    <property type="match status" value="1"/>
</dbReference>
<accession>A0A136IYJ3</accession>
<evidence type="ECO:0000256" key="1">
    <source>
        <dbReference type="SAM" id="Phobius"/>
    </source>
</evidence>
<gene>
    <name evidence="3" type="ORF">Micbo1qcDRAFT_73397</name>
</gene>
<proteinExistence type="predicted"/>
<dbReference type="PROSITE" id="PS50076">
    <property type="entry name" value="DNAJ_2"/>
    <property type="match status" value="1"/>
</dbReference>
<dbReference type="STRING" id="196109.A0A136IYJ3"/>